<evidence type="ECO:0000256" key="1">
    <source>
        <dbReference type="ARBA" id="ARBA00004123"/>
    </source>
</evidence>
<evidence type="ECO:0000313" key="7">
    <source>
        <dbReference type="EMBL" id="KAL1885598.1"/>
    </source>
</evidence>
<keyword evidence="6" id="KW-0539">Nucleus</keyword>
<name>A0ABR3YCS6_9EURO</name>
<organism evidence="7 8">
    <name type="scientific">Paecilomyces lecythidis</name>
    <dbReference type="NCBI Taxonomy" id="3004212"/>
    <lineage>
        <taxon>Eukaryota</taxon>
        <taxon>Fungi</taxon>
        <taxon>Dikarya</taxon>
        <taxon>Ascomycota</taxon>
        <taxon>Pezizomycotina</taxon>
        <taxon>Eurotiomycetes</taxon>
        <taxon>Eurotiomycetidae</taxon>
        <taxon>Eurotiales</taxon>
        <taxon>Thermoascaceae</taxon>
        <taxon>Paecilomyces</taxon>
    </lineage>
</organism>
<dbReference type="CDD" id="cd11692">
    <property type="entry name" value="HRI1_N_like"/>
    <property type="match status" value="1"/>
</dbReference>
<comment type="similarity">
    <text evidence="3">Belongs to the HRI1 family.</text>
</comment>
<evidence type="ECO:0000313" key="8">
    <source>
        <dbReference type="Proteomes" id="UP001583193"/>
    </source>
</evidence>
<evidence type="ECO:0000256" key="3">
    <source>
        <dbReference type="ARBA" id="ARBA00005229"/>
    </source>
</evidence>
<dbReference type="Pfam" id="PF16815">
    <property type="entry name" value="HRI1"/>
    <property type="match status" value="1"/>
</dbReference>
<sequence>MSPIEFPTARLSTRVSLRWIPEPAFENTDTIVLSVGEWYVDLRMDKRTGTIDWAIAGERIVESNEPAKVLFTHELDSHGEFSSSDLGTFSKLPTGDDLETGSMPRPDVSGAPITEYEEVWRELEPNQAPESDADKPQSWIVESVDEQDGNGAGAEEKRVVKTFLGRIASTYVALRQEQIHKWEITEDGKRKVTKTGGPAVARREEWEKGANREPGKWSVKYVVGDESNSLPALSMQADGKFQGEGTDKWKKGGIVDVNGEKYRVRAFEYGRRV</sequence>
<dbReference type="InterPro" id="IPR038744">
    <property type="entry name" value="Hri1_N"/>
</dbReference>
<evidence type="ECO:0000256" key="5">
    <source>
        <dbReference type="ARBA" id="ARBA00022490"/>
    </source>
</evidence>
<reference evidence="7 8" key="1">
    <citation type="journal article" date="2024" name="IMA Fungus">
        <title>IMA Genome - F19 : A genome assembly and annotation guide to empower mycologists, including annotated draft genome sequences of Ceratocystis pirilliformis, Diaporthe australafricana, Fusarium ophioides, Paecilomyces lecythidis, and Sporothrix stenoceras.</title>
        <authorList>
            <person name="Aylward J."/>
            <person name="Wilson A.M."/>
            <person name="Visagie C.M."/>
            <person name="Spraker J."/>
            <person name="Barnes I."/>
            <person name="Buitendag C."/>
            <person name="Ceriani C."/>
            <person name="Del Mar Angel L."/>
            <person name="du Plessis D."/>
            <person name="Fuchs T."/>
            <person name="Gasser K."/>
            <person name="Kramer D."/>
            <person name="Li W."/>
            <person name="Munsamy K."/>
            <person name="Piso A."/>
            <person name="Price J.L."/>
            <person name="Sonnekus B."/>
            <person name="Thomas C."/>
            <person name="van der Nest A."/>
            <person name="van Dijk A."/>
            <person name="van Heerden A."/>
            <person name="van Vuuren N."/>
            <person name="Yilmaz N."/>
            <person name="Duong T.A."/>
            <person name="van der Merwe N.A."/>
            <person name="Wingfield M.J."/>
            <person name="Wingfield B.D."/>
        </authorList>
    </citation>
    <scope>NUCLEOTIDE SEQUENCE [LARGE SCALE GENOMIC DNA]</scope>
    <source>
        <strain evidence="7 8">CMW 18167</strain>
    </source>
</reference>
<evidence type="ECO:0000256" key="4">
    <source>
        <dbReference type="ARBA" id="ARBA00017063"/>
    </source>
</evidence>
<evidence type="ECO:0000256" key="6">
    <source>
        <dbReference type="ARBA" id="ARBA00023242"/>
    </source>
</evidence>
<dbReference type="Proteomes" id="UP001583193">
    <property type="component" value="Unassembled WGS sequence"/>
</dbReference>
<dbReference type="Gene3D" id="2.40.128.320">
    <property type="entry name" value="Protein HRI1, N-terminal domain"/>
    <property type="match status" value="1"/>
</dbReference>
<comment type="subcellular location">
    <subcellularLocation>
        <location evidence="2">Cytoplasm</location>
    </subcellularLocation>
    <subcellularLocation>
        <location evidence="1">Nucleus</location>
    </subcellularLocation>
</comment>
<accession>A0ABR3YCS6</accession>
<dbReference type="InterPro" id="IPR031818">
    <property type="entry name" value="Hri1"/>
</dbReference>
<evidence type="ECO:0000256" key="2">
    <source>
        <dbReference type="ARBA" id="ARBA00004496"/>
    </source>
</evidence>
<dbReference type="EMBL" id="JAVDPF010000002">
    <property type="protein sequence ID" value="KAL1885598.1"/>
    <property type="molecule type" value="Genomic_DNA"/>
</dbReference>
<gene>
    <name evidence="7" type="ORF">Plec18167_001093</name>
</gene>
<keyword evidence="5" id="KW-0963">Cytoplasm</keyword>
<keyword evidence="8" id="KW-1185">Reference proteome</keyword>
<protein>
    <recommendedName>
        <fullName evidence="4">Protein HRI1</fullName>
    </recommendedName>
</protein>
<proteinExistence type="inferred from homology"/>
<comment type="caution">
    <text evidence="7">The sequence shown here is derived from an EMBL/GenBank/DDBJ whole genome shotgun (WGS) entry which is preliminary data.</text>
</comment>
<dbReference type="InterPro" id="IPR043047">
    <property type="entry name" value="Hri1_N_sf"/>
</dbReference>